<feature type="domain" description="Mammalian cell entry C-terminal" evidence="3">
    <location>
        <begin position="142"/>
        <end position="314"/>
    </location>
</feature>
<dbReference type="RefSeq" id="WP_271415727.1">
    <property type="nucleotide sequence ID" value="NZ_BAAATN010000002.1"/>
</dbReference>
<keyword evidence="5" id="KW-1185">Reference proteome</keyword>
<dbReference type="PANTHER" id="PTHR33371">
    <property type="entry name" value="INTERMEMBRANE PHOSPHOLIPID TRANSPORT SYSTEM BINDING PROTEIN MLAD-RELATED"/>
    <property type="match status" value="1"/>
</dbReference>
<evidence type="ECO:0000256" key="1">
    <source>
        <dbReference type="SAM" id="MobiDB-lite"/>
    </source>
</evidence>
<dbReference type="InterPro" id="IPR024516">
    <property type="entry name" value="Mce_C"/>
</dbReference>
<dbReference type="Pfam" id="PF11887">
    <property type="entry name" value="Mce4_CUP1"/>
    <property type="match status" value="1"/>
</dbReference>
<organism evidence="4 5">
    <name type="scientific">Streptomyces lienomycini</name>
    <dbReference type="NCBI Taxonomy" id="284035"/>
    <lineage>
        <taxon>Bacteria</taxon>
        <taxon>Bacillati</taxon>
        <taxon>Actinomycetota</taxon>
        <taxon>Actinomycetes</taxon>
        <taxon>Kitasatosporales</taxon>
        <taxon>Streptomycetaceae</taxon>
        <taxon>Streptomyces</taxon>
    </lineage>
</organism>
<comment type="caution">
    <text evidence="4">The sequence shown here is derived from an EMBL/GenBank/DDBJ whole genome shotgun (WGS) entry which is preliminary data.</text>
</comment>
<dbReference type="Pfam" id="PF02470">
    <property type="entry name" value="MlaD"/>
    <property type="match status" value="1"/>
</dbReference>
<dbReference type="InterPro" id="IPR005693">
    <property type="entry name" value="Mce"/>
</dbReference>
<reference evidence="5" key="1">
    <citation type="journal article" date="2019" name="Int. J. Syst. Evol. Microbiol.">
        <title>The Global Catalogue of Microorganisms (GCM) 10K type strain sequencing project: providing services to taxonomists for standard genome sequencing and annotation.</title>
        <authorList>
            <consortium name="The Broad Institute Genomics Platform"/>
            <consortium name="The Broad Institute Genome Sequencing Center for Infectious Disease"/>
            <person name="Wu L."/>
            <person name="Ma J."/>
        </authorList>
    </citation>
    <scope>NUCLEOTIDE SEQUENCE [LARGE SCALE GENOMIC DNA]</scope>
    <source>
        <strain evidence="5">CGMCC 4.1542</strain>
    </source>
</reference>
<accession>A0ABV9X0C5</accession>
<evidence type="ECO:0000259" key="3">
    <source>
        <dbReference type="Pfam" id="PF11887"/>
    </source>
</evidence>
<dbReference type="PANTHER" id="PTHR33371:SF15">
    <property type="entry name" value="LIPOPROTEIN LPRN"/>
    <property type="match status" value="1"/>
</dbReference>
<dbReference type="NCBIfam" id="TIGR00996">
    <property type="entry name" value="Mtu_fam_mce"/>
    <property type="match status" value="1"/>
</dbReference>
<feature type="compositionally biased region" description="Low complexity" evidence="1">
    <location>
        <begin position="352"/>
        <end position="400"/>
    </location>
</feature>
<proteinExistence type="predicted"/>
<name>A0ABV9X0C5_9ACTN</name>
<dbReference type="Proteomes" id="UP001595855">
    <property type="component" value="Unassembled WGS sequence"/>
</dbReference>
<protein>
    <submittedName>
        <fullName evidence="4">MCE family protein</fullName>
    </submittedName>
</protein>
<feature type="region of interest" description="Disordered" evidence="1">
    <location>
        <begin position="351"/>
        <end position="407"/>
    </location>
</feature>
<dbReference type="InterPro" id="IPR052336">
    <property type="entry name" value="MlaD_Phospholipid_Transporter"/>
</dbReference>
<evidence type="ECO:0000313" key="5">
    <source>
        <dbReference type="Proteomes" id="UP001595855"/>
    </source>
</evidence>
<gene>
    <name evidence="4" type="ORF">ACFPRC_24970</name>
</gene>
<feature type="domain" description="Mce/MlaD" evidence="2">
    <location>
        <begin position="58"/>
        <end position="134"/>
    </location>
</feature>
<dbReference type="InterPro" id="IPR003399">
    <property type="entry name" value="Mce/MlaD"/>
</dbReference>
<evidence type="ECO:0000259" key="2">
    <source>
        <dbReference type="Pfam" id="PF02470"/>
    </source>
</evidence>
<evidence type="ECO:0000313" key="4">
    <source>
        <dbReference type="EMBL" id="MFC5018102.1"/>
    </source>
</evidence>
<dbReference type="EMBL" id="JBHSJO010000001">
    <property type="protein sequence ID" value="MFC5018102.1"/>
    <property type="molecule type" value="Genomic_DNA"/>
</dbReference>
<sequence length="407" mass="41703">MKRGAFTTARVAGLTAGGLIALGLGFTLALGGVSAGVPGFDGIEDLPLPGGADLGDHPYTVTAELQDVLSLVPHSAVKVNDVSVGRITGIDLGRDDWSARVTMEINGDVRLPADATARLEQSSLLGEKYIQLVAPAEETGSARLADGSVIPLARTSRNTEVEEVFGALSLLLNGGGVNQLKTITRELNSALGGREPEVRSMLKRVNTLVGDLDDHRGDITDALDAVNRLSSTLATRKEDVGTVLTDLSPGLKTLEKQRGSLLTMLRSLDTLSGVAVSTIDASKKDMIADLKAIAPTLRALADAGTDLPDSLQVLVTYPFTDEVLRGVKGDYLNAYLTMVAVPGTEVIPPLVPGGTASPSPSAPAPGDAAADAGADAGAQARAGAAAKQRSASPLPLPSVSGPGGERG</sequence>